<evidence type="ECO:0000313" key="6">
    <source>
        <dbReference type="EMBL" id="PMD61010.1"/>
    </source>
</evidence>
<dbReference type="AlphaFoldDB" id="A0A2J6TDC0"/>
<feature type="domain" description="FAD-binding" evidence="5">
    <location>
        <begin position="7"/>
        <end position="365"/>
    </location>
</feature>
<gene>
    <name evidence="6" type="ORF">K444DRAFT_629025</name>
</gene>
<keyword evidence="4" id="KW-0560">Oxidoreductase</keyword>
<evidence type="ECO:0000256" key="2">
    <source>
        <dbReference type="ARBA" id="ARBA00022630"/>
    </source>
</evidence>
<dbReference type="InterPro" id="IPR050816">
    <property type="entry name" value="Flavin-dep_Halogenase_NPB"/>
</dbReference>
<keyword evidence="3" id="KW-0274">FAD</keyword>
<protein>
    <submittedName>
        <fullName evidence="6">FAD/NAD(P)-binding domain-containing protein</fullName>
    </submittedName>
</protein>
<dbReference type="Pfam" id="PF01494">
    <property type="entry name" value="FAD_binding_3"/>
    <property type="match status" value="1"/>
</dbReference>
<dbReference type="PANTHER" id="PTHR43747">
    <property type="entry name" value="FAD-BINDING PROTEIN"/>
    <property type="match status" value="1"/>
</dbReference>
<keyword evidence="2" id="KW-0285">Flavoprotein</keyword>
<dbReference type="GO" id="GO:0016491">
    <property type="term" value="F:oxidoreductase activity"/>
    <property type="evidence" value="ECO:0007669"/>
    <property type="project" value="UniProtKB-KW"/>
</dbReference>
<dbReference type="InParanoid" id="A0A2J6TDC0"/>
<organism evidence="6 7">
    <name type="scientific">Hyaloscypha bicolor E</name>
    <dbReference type="NCBI Taxonomy" id="1095630"/>
    <lineage>
        <taxon>Eukaryota</taxon>
        <taxon>Fungi</taxon>
        <taxon>Dikarya</taxon>
        <taxon>Ascomycota</taxon>
        <taxon>Pezizomycotina</taxon>
        <taxon>Leotiomycetes</taxon>
        <taxon>Helotiales</taxon>
        <taxon>Hyaloscyphaceae</taxon>
        <taxon>Hyaloscypha</taxon>
        <taxon>Hyaloscypha bicolor</taxon>
    </lineage>
</organism>
<name>A0A2J6TDC0_9HELO</name>
<dbReference type="InterPro" id="IPR036188">
    <property type="entry name" value="FAD/NAD-bd_sf"/>
</dbReference>
<accession>A0A2J6TDC0</accession>
<dbReference type="OrthoDB" id="3340390at2759"/>
<dbReference type="RefSeq" id="XP_024737914.1">
    <property type="nucleotide sequence ID" value="XM_024882998.1"/>
</dbReference>
<comment type="similarity">
    <text evidence="1">Belongs to the flavin-dependent halogenase family.</text>
</comment>
<evidence type="ECO:0000259" key="5">
    <source>
        <dbReference type="Pfam" id="PF01494"/>
    </source>
</evidence>
<dbReference type="EMBL" id="KZ613787">
    <property type="protein sequence ID" value="PMD61010.1"/>
    <property type="molecule type" value="Genomic_DNA"/>
</dbReference>
<dbReference type="SUPFAM" id="SSF51905">
    <property type="entry name" value="FAD/NAD(P)-binding domain"/>
    <property type="match status" value="1"/>
</dbReference>
<reference evidence="6 7" key="1">
    <citation type="submission" date="2016-04" db="EMBL/GenBank/DDBJ databases">
        <title>A degradative enzymes factory behind the ericoid mycorrhizal symbiosis.</title>
        <authorList>
            <consortium name="DOE Joint Genome Institute"/>
            <person name="Martino E."/>
            <person name="Morin E."/>
            <person name="Grelet G."/>
            <person name="Kuo A."/>
            <person name="Kohler A."/>
            <person name="Daghino S."/>
            <person name="Barry K."/>
            <person name="Choi C."/>
            <person name="Cichocki N."/>
            <person name="Clum A."/>
            <person name="Copeland A."/>
            <person name="Hainaut M."/>
            <person name="Haridas S."/>
            <person name="Labutti K."/>
            <person name="Lindquist E."/>
            <person name="Lipzen A."/>
            <person name="Khouja H.-R."/>
            <person name="Murat C."/>
            <person name="Ohm R."/>
            <person name="Olson A."/>
            <person name="Spatafora J."/>
            <person name="Veneault-Fourrey C."/>
            <person name="Henrissat B."/>
            <person name="Grigoriev I."/>
            <person name="Martin F."/>
            <person name="Perotto S."/>
        </authorList>
    </citation>
    <scope>NUCLEOTIDE SEQUENCE [LARGE SCALE GENOMIC DNA]</scope>
    <source>
        <strain evidence="6 7">E</strain>
    </source>
</reference>
<dbReference type="PANTHER" id="PTHR43747:SF5">
    <property type="entry name" value="FAD-BINDING DOMAIN-CONTAINING PROTEIN"/>
    <property type="match status" value="1"/>
</dbReference>
<sequence>MSLPSQTSVLVVGAGPAGSYAACVLAREGVDVVLLDAEKFPRYHVGESMLAAMRFLLRLIDVDDEFDRHGFEKKYGATFKITDKREAFTNFANALGPGGHSWNVVRSESDDLLFRHAARNGAKTFDGTKVDVIHFQPYPHDGFEAVEGEGETEPAHLANPGRPVSADWSCKDDGTKGTIKFDYLIDASGRNGILSTKYLKNRRFNEGLKNLANWTYWKGAKRFNPGQPNENSPFFETLDDASGWVWAIPLHNGTLSVGIVARQDLFLAKKKQLGLSGQEFYREYLKLAPQISDMLLDAEMVSDMRQASDWSYSASAYAGPYFRIVGDAAAFVDPYFSSGVHLALTNGLAAAVSVQASRRGQADERAAAKWHGTKVAENYTRLLLIVMAVQRQLRLKQEQLITTDAEDGFDAAFKAIQPVIQGVADTHETDAHVQQRAVHSVDFTLNSFDVTPEQEKAMVDKVVGAARAAPETLQRMTPEEVDILKRMSHRVLHRNTTQENRDLAGFTGQVIDGLAANLERGDVGLIKVQT</sequence>
<evidence type="ECO:0000313" key="7">
    <source>
        <dbReference type="Proteomes" id="UP000235371"/>
    </source>
</evidence>
<evidence type="ECO:0000256" key="3">
    <source>
        <dbReference type="ARBA" id="ARBA00022827"/>
    </source>
</evidence>
<dbReference type="Gene3D" id="3.50.50.60">
    <property type="entry name" value="FAD/NAD(P)-binding domain"/>
    <property type="match status" value="1"/>
</dbReference>
<dbReference type="GeneID" id="36591075"/>
<dbReference type="PRINTS" id="PR00420">
    <property type="entry name" value="RNGMNOXGNASE"/>
</dbReference>
<keyword evidence="7" id="KW-1185">Reference proteome</keyword>
<evidence type="ECO:0000256" key="1">
    <source>
        <dbReference type="ARBA" id="ARBA00005706"/>
    </source>
</evidence>
<dbReference type="Proteomes" id="UP000235371">
    <property type="component" value="Unassembled WGS sequence"/>
</dbReference>
<proteinExistence type="inferred from homology"/>
<dbReference type="GO" id="GO:0071949">
    <property type="term" value="F:FAD binding"/>
    <property type="evidence" value="ECO:0007669"/>
    <property type="project" value="InterPro"/>
</dbReference>
<evidence type="ECO:0000256" key="4">
    <source>
        <dbReference type="ARBA" id="ARBA00023002"/>
    </source>
</evidence>
<dbReference type="InterPro" id="IPR002938">
    <property type="entry name" value="FAD-bd"/>
</dbReference>